<dbReference type="InterPro" id="IPR001584">
    <property type="entry name" value="Integrase_cat-core"/>
</dbReference>
<protein>
    <recommendedName>
        <fullName evidence="15">Integrase catalytic domain-containing protein</fullName>
    </recommendedName>
</protein>
<evidence type="ECO:0000313" key="17">
    <source>
        <dbReference type="Proteomes" id="UP000765509"/>
    </source>
</evidence>
<dbReference type="PROSITE" id="PS50994">
    <property type="entry name" value="INTEGRASE"/>
    <property type="match status" value="1"/>
</dbReference>
<dbReference type="InterPro" id="IPR012337">
    <property type="entry name" value="RNaseH-like_sf"/>
</dbReference>
<dbReference type="PANTHER" id="PTHR42648:SF11">
    <property type="entry name" value="TRANSPOSON TY4-P GAG-POL POLYPROTEIN"/>
    <property type="match status" value="1"/>
</dbReference>
<dbReference type="GO" id="GO:0015074">
    <property type="term" value="P:DNA integration"/>
    <property type="evidence" value="ECO:0007669"/>
    <property type="project" value="UniProtKB-KW"/>
</dbReference>
<organism evidence="16 17">
    <name type="scientific">Austropuccinia psidii MF-1</name>
    <dbReference type="NCBI Taxonomy" id="1389203"/>
    <lineage>
        <taxon>Eukaryota</taxon>
        <taxon>Fungi</taxon>
        <taxon>Dikarya</taxon>
        <taxon>Basidiomycota</taxon>
        <taxon>Pucciniomycotina</taxon>
        <taxon>Pucciniomycetes</taxon>
        <taxon>Pucciniales</taxon>
        <taxon>Sphaerophragmiaceae</taxon>
        <taxon>Austropuccinia</taxon>
    </lineage>
</organism>
<reference evidence="16" key="1">
    <citation type="submission" date="2021-03" db="EMBL/GenBank/DDBJ databases">
        <title>Draft genome sequence of rust myrtle Austropuccinia psidii MF-1, a brazilian biotype.</title>
        <authorList>
            <person name="Quecine M.C."/>
            <person name="Pachon D.M.R."/>
            <person name="Bonatelli M.L."/>
            <person name="Correr F.H."/>
            <person name="Franceschini L.M."/>
            <person name="Leite T.F."/>
            <person name="Margarido G.R.A."/>
            <person name="Almeida C.A."/>
            <person name="Ferrarezi J.A."/>
            <person name="Labate C.A."/>
        </authorList>
    </citation>
    <scope>NUCLEOTIDE SEQUENCE</scope>
    <source>
        <strain evidence="16">MF-1</strain>
    </source>
</reference>
<comment type="catalytic activity">
    <reaction evidence="14">
        <text>DNA(n) + a 2'-deoxyribonucleoside 5'-triphosphate = DNA(n+1) + diphosphate</text>
        <dbReference type="Rhea" id="RHEA:22508"/>
        <dbReference type="Rhea" id="RHEA-COMP:17339"/>
        <dbReference type="Rhea" id="RHEA-COMP:17340"/>
        <dbReference type="ChEBI" id="CHEBI:33019"/>
        <dbReference type="ChEBI" id="CHEBI:61560"/>
        <dbReference type="ChEBI" id="CHEBI:173112"/>
        <dbReference type="EC" id="2.7.7.7"/>
    </reaction>
</comment>
<dbReference type="AlphaFoldDB" id="A0A9Q3FH27"/>
<keyword evidence="11" id="KW-0239">DNA-directed DNA polymerase</keyword>
<dbReference type="OrthoDB" id="413361at2759"/>
<dbReference type="InterPro" id="IPR039537">
    <property type="entry name" value="Retrotran_Ty1/copia-like"/>
</dbReference>
<keyword evidence="2" id="KW-0548">Nucleotidyltransferase</keyword>
<keyword evidence="9" id="KW-0229">DNA integration</keyword>
<evidence type="ECO:0000256" key="13">
    <source>
        <dbReference type="ARBA" id="ARBA00048173"/>
    </source>
</evidence>
<evidence type="ECO:0000256" key="1">
    <source>
        <dbReference type="ARBA" id="ARBA00022578"/>
    </source>
</evidence>
<keyword evidence="10" id="KW-0695">RNA-directed DNA polymerase</keyword>
<evidence type="ECO:0000256" key="2">
    <source>
        <dbReference type="ARBA" id="ARBA00022695"/>
    </source>
</evidence>
<dbReference type="GO" id="GO:0046872">
    <property type="term" value="F:metal ion binding"/>
    <property type="evidence" value="ECO:0007669"/>
    <property type="project" value="UniProtKB-KW"/>
</dbReference>
<evidence type="ECO:0000256" key="9">
    <source>
        <dbReference type="ARBA" id="ARBA00022908"/>
    </source>
</evidence>
<evidence type="ECO:0000256" key="4">
    <source>
        <dbReference type="ARBA" id="ARBA00022723"/>
    </source>
</evidence>
<evidence type="ECO:0000256" key="8">
    <source>
        <dbReference type="ARBA" id="ARBA00022884"/>
    </source>
</evidence>
<comment type="caution">
    <text evidence="16">The sequence shown here is derived from an EMBL/GenBank/DDBJ whole genome shotgun (WGS) entry which is preliminary data.</text>
</comment>
<evidence type="ECO:0000313" key="16">
    <source>
        <dbReference type="EMBL" id="MBW0536837.1"/>
    </source>
</evidence>
<keyword evidence="4" id="KW-0479">Metal-binding</keyword>
<keyword evidence="17" id="KW-1185">Reference proteome</keyword>
<keyword evidence="12" id="KW-0233">DNA recombination</keyword>
<dbReference type="InterPro" id="IPR036397">
    <property type="entry name" value="RNaseH_sf"/>
</dbReference>
<dbReference type="SUPFAM" id="SSF53098">
    <property type="entry name" value="Ribonuclease H-like"/>
    <property type="match status" value="1"/>
</dbReference>
<feature type="domain" description="Integrase catalytic" evidence="15">
    <location>
        <begin position="52"/>
        <end position="223"/>
    </location>
</feature>
<dbReference type="Proteomes" id="UP000765509">
    <property type="component" value="Unassembled WGS sequence"/>
</dbReference>
<comment type="catalytic activity">
    <reaction evidence="13">
        <text>DNA(n) + a 2'-deoxyribonucleoside 5'-triphosphate = DNA(n+1) + diphosphate</text>
        <dbReference type="Rhea" id="RHEA:22508"/>
        <dbReference type="Rhea" id="RHEA-COMP:17339"/>
        <dbReference type="Rhea" id="RHEA-COMP:17340"/>
        <dbReference type="ChEBI" id="CHEBI:33019"/>
        <dbReference type="ChEBI" id="CHEBI:61560"/>
        <dbReference type="ChEBI" id="CHEBI:173112"/>
        <dbReference type="EC" id="2.7.7.49"/>
    </reaction>
</comment>
<evidence type="ECO:0000256" key="6">
    <source>
        <dbReference type="ARBA" id="ARBA00022801"/>
    </source>
</evidence>
<dbReference type="PANTHER" id="PTHR42648">
    <property type="entry name" value="TRANSPOSASE, PUTATIVE-RELATED"/>
    <property type="match status" value="1"/>
</dbReference>
<dbReference type="GO" id="GO:0004519">
    <property type="term" value="F:endonuclease activity"/>
    <property type="evidence" value="ECO:0007669"/>
    <property type="project" value="UniProtKB-KW"/>
</dbReference>
<sequence length="375" mass="41483">DCVSIRPDPLMIHKRLCHPNNFVASQIFLNVDFSDVNCISSSLSKSHPLPSSGSFPTPSNCLEIIHMDICGPIPPISRGGNKYVFQLIDGYSCMRFIYLLKSKSESFGKFVKFQRLAENHTGKQIKTVISNNGSEFVNSKFQELFSRRGIIHQPKAPYTRQKNPILECGNCTLFEKVRVMLHDYQVPSEWWGEACAMATFILNRTPSSMISFQTPISRWNSLATDLSNLHPFGCLAVMHIPKERQTRKVNPTGVLCMLAFWPNFVSSSPSVSAPPNFYFLSSAEAPPNCASNSLVAAPALESSESATIPGGSEITPVVYLACDKFAAPVFSHVPSSFSPILPADGFQPGQEADLEELEVARLIVFQRDGHMMLSL</sequence>
<evidence type="ECO:0000256" key="10">
    <source>
        <dbReference type="ARBA" id="ARBA00022918"/>
    </source>
</evidence>
<feature type="non-terminal residue" evidence="16">
    <location>
        <position position="1"/>
    </location>
</feature>
<keyword evidence="6" id="KW-0378">Hydrolase</keyword>
<dbReference type="GO" id="GO:0003723">
    <property type="term" value="F:RNA binding"/>
    <property type="evidence" value="ECO:0007669"/>
    <property type="project" value="UniProtKB-KW"/>
</dbReference>
<proteinExistence type="predicted"/>
<keyword evidence="3" id="KW-0540">Nuclease</keyword>
<evidence type="ECO:0000256" key="14">
    <source>
        <dbReference type="ARBA" id="ARBA00049244"/>
    </source>
</evidence>
<dbReference type="GO" id="GO:0003887">
    <property type="term" value="F:DNA-directed DNA polymerase activity"/>
    <property type="evidence" value="ECO:0007669"/>
    <property type="project" value="UniProtKB-KW"/>
</dbReference>
<keyword evidence="1" id="KW-0815">Transposition</keyword>
<dbReference type="GO" id="GO:0016787">
    <property type="term" value="F:hydrolase activity"/>
    <property type="evidence" value="ECO:0007669"/>
    <property type="project" value="UniProtKB-KW"/>
</dbReference>
<dbReference type="EMBL" id="AVOT02041488">
    <property type="protein sequence ID" value="MBW0536837.1"/>
    <property type="molecule type" value="Genomic_DNA"/>
</dbReference>
<dbReference type="GO" id="GO:0005634">
    <property type="term" value="C:nucleus"/>
    <property type="evidence" value="ECO:0007669"/>
    <property type="project" value="UniProtKB-ARBA"/>
</dbReference>
<dbReference type="Gene3D" id="3.30.420.10">
    <property type="entry name" value="Ribonuclease H-like superfamily/Ribonuclease H"/>
    <property type="match status" value="1"/>
</dbReference>
<keyword evidence="7" id="KW-0460">Magnesium</keyword>
<dbReference type="GO" id="GO:0006310">
    <property type="term" value="P:DNA recombination"/>
    <property type="evidence" value="ECO:0007669"/>
    <property type="project" value="UniProtKB-KW"/>
</dbReference>
<dbReference type="GO" id="GO:0032196">
    <property type="term" value="P:transposition"/>
    <property type="evidence" value="ECO:0007669"/>
    <property type="project" value="UniProtKB-KW"/>
</dbReference>
<keyword evidence="8" id="KW-0694">RNA-binding</keyword>
<keyword evidence="5" id="KW-0255">Endonuclease</keyword>
<gene>
    <name evidence="16" type="ORF">O181_076552</name>
</gene>
<accession>A0A9Q3FH27</accession>
<name>A0A9Q3FH27_9BASI</name>
<dbReference type="Pfam" id="PF00665">
    <property type="entry name" value="rve"/>
    <property type="match status" value="1"/>
</dbReference>
<evidence type="ECO:0000256" key="3">
    <source>
        <dbReference type="ARBA" id="ARBA00022722"/>
    </source>
</evidence>
<evidence type="ECO:0000256" key="5">
    <source>
        <dbReference type="ARBA" id="ARBA00022759"/>
    </source>
</evidence>
<evidence type="ECO:0000259" key="15">
    <source>
        <dbReference type="PROSITE" id="PS50994"/>
    </source>
</evidence>
<evidence type="ECO:0000256" key="11">
    <source>
        <dbReference type="ARBA" id="ARBA00022932"/>
    </source>
</evidence>
<evidence type="ECO:0000256" key="12">
    <source>
        <dbReference type="ARBA" id="ARBA00023172"/>
    </source>
</evidence>
<dbReference type="GO" id="GO:0003964">
    <property type="term" value="F:RNA-directed DNA polymerase activity"/>
    <property type="evidence" value="ECO:0007669"/>
    <property type="project" value="UniProtKB-KW"/>
</dbReference>
<keyword evidence="11" id="KW-0808">Transferase</keyword>
<evidence type="ECO:0000256" key="7">
    <source>
        <dbReference type="ARBA" id="ARBA00022842"/>
    </source>
</evidence>